<dbReference type="Gene3D" id="3.30.70.260">
    <property type="match status" value="1"/>
</dbReference>
<dbReference type="Gene3D" id="3.40.50.720">
    <property type="entry name" value="NAD(P)-binding Rossmann-like Domain"/>
    <property type="match status" value="1"/>
</dbReference>
<dbReference type="InterPro" id="IPR002912">
    <property type="entry name" value="ACT_dom"/>
</dbReference>
<evidence type="ECO:0000256" key="15">
    <source>
        <dbReference type="PIRSR" id="PIRSR000098-2"/>
    </source>
</evidence>
<evidence type="ECO:0000256" key="6">
    <source>
        <dbReference type="ARBA" id="ARBA00013376"/>
    </source>
</evidence>
<dbReference type="PANTHER" id="PTHR43331:SF1">
    <property type="entry name" value="HOMOSERINE DEHYDROGENASE"/>
    <property type="match status" value="1"/>
</dbReference>
<evidence type="ECO:0000259" key="18">
    <source>
        <dbReference type="PROSITE" id="PS51671"/>
    </source>
</evidence>
<dbReference type="PIRSF" id="PIRSF000098">
    <property type="entry name" value="Homoser_dehydrog"/>
    <property type="match status" value="1"/>
</dbReference>
<evidence type="ECO:0000256" key="16">
    <source>
        <dbReference type="RuleBase" id="RU000579"/>
    </source>
</evidence>
<dbReference type="InterPro" id="IPR001342">
    <property type="entry name" value="HDH_cat"/>
</dbReference>
<dbReference type="UniPathway" id="UPA00051">
    <property type="reaction ID" value="UER00465"/>
</dbReference>
<gene>
    <name evidence="19" type="ORF">E6H05_03820</name>
</gene>
<keyword evidence="11" id="KW-0915">Sodium</keyword>
<evidence type="ECO:0000256" key="12">
    <source>
        <dbReference type="ARBA" id="ARBA00023167"/>
    </source>
</evidence>
<dbReference type="InterPro" id="IPR005106">
    <property type="entry name" value="Asp/hSer_DH_NAD-bd"/>
</dbReference>
<evidence type="ECO:0000256" key="1">
    <source>
        <dbReference type="ARBA" id="ARBA00001920"/>
    </source>
</evidence>
<evidence type="ECO:0000256" key="14">
    <source>
        <dbReference type="PIRSR" id="PIRSR000098-1"/>
    </source>
</evidence>
<sequence length="430" mass="45144">MGDRQAIGVGLLGLGTVGSEVYRLLQDGDALARAAGRPVVVKRVAVARPERPRQISIPAGVLGSNGLEIVTSPEIDIVVELIGGIEPARSYLLRALSSGKSVVTANKALLAAHGIELFAQAESSGAHLYFEASVGGGIPLIKPISESLAAARLKAITGILNGTTNFILTRMAHEGWSFEDALAEARRRGFAEADPADDVDGHDAAAKLAILATVAFRRHVRGVDVYREGISRITPRDFVYAKELGFGIKLLAIARIHDGEVEARVHPALVPLDHPLALVPDEFNAVLVEGDDVGRIVFSGRGAGGAPTATAVVGDILAVARDLAAGVRGRSLIGAGTSTRVRPIEDVVVPYFLSLQVVDRPGVFARVAAAIGEEQVSIASIVQKSRGEVAEAILVTHDAPEHAIRRVQDRLRALGVVKAISSVIRVEGSV</sequence>
<dbReference type="SUPFAM" id="SSF51735">
    <property type="entry name" value="NAD(P)-binding Rossmann-fold domains"/>
    <property type="match status" value="1"/>
</dbReference>
<organism evidence="19 20">
    <name type="scientific">Candidatus Segetimicrobium genomatis</name>
    <dbReference type="NCBI Taxonomy" id="2569760"/>
    <lineage>
        <taxon>Bacteria</taxon>
        <taxon>Bacillati</taxon>
        <taxon>Candidatus Sysuimicrobiota</taxon>
        <taxon>Candidatus Sysuimicrobiia</taxon>
        <taxon>Candidatus Sysuimicrobiales</taxon>
        <taxon>Candidatus Segetimicrobiaceae</taxon>
        <taxon>Candidatus Segetimicrobium</taxon>
    </lineage>
</organism>
<dbReference type="Gene3D" id="3.30.360.10">
    <property type="entry name" value="Dihydrodipicolinate Reductase, domain 2"/>
    <property type="match status" value="1"/>
</dbReference>
<dbReference type="GO" id="GO:0009088">
    <property type="term" value="P:threonine biosynthetic process"/>
    <property type="evidence" value="ECO:0007669"/>
    <property type="project" value="UniProtKB-UniPathway"/>
</dbReference>
<dbReference type="FunFam" id="3.30.360.10:FF:000005">
    <property type="entry name" value="Homoserine dehydrogenase"/>
    <property type="match status" value="1"/>
</dbReference>
<feature type="active site" description="Proton donor" evidence="14">
    <location>
        <position position="207"/>
    </location>
</feature>
<evidence type="ECO:0000256" key="2">
    <source>
        <dbReference type="ARBA" id="ARBA00005056"/>
    </source>
</evidence>
<dbReference type="PROSITE" id="PS01042">
    <property type="entry name" value="HOMOSER_DHGENASE"/>
    <property type="match status" value="1"/>
</dbReference>
<dbReference type="PANTHER" id="PTHR43331">
    <property type="entry name" value="HOMOSERINE DEHYDROGENASE"/>
    <property type="match status" value="1"/>
</dbReference>
<dbReference type="GO" id="GO:0004412">
    <property type="term" value="F:homoserine dehydrogenase activity"/>
    <property type="evidence" value="ECO:0007669"/>
    <property type="project" value="UniProtKB-EC"/>
</dbReference>
<feature type="binding site" evidence="15">
    <location>
        <position position="192"/>
    </location>
    <ligand>
        <name>L-homoserine</name>
        <dbReference type="ChEBI" id="CHEBI:57476"/>
    </ligand>
</feature>
<feature type="binding site" evidence="15">
    <location>
        <position position="107"/>
    </location>
    <ligand>
        <name>NADPH</name>
        <dbReference type="ChEBI" id="CHEBI:57783"/>
    </ligand>
</feature>
<keyword evidence="8 16" id="KW-0791">Threonine biosynthesis</keyword>
<dbReference type="Pfam" id="PF00742">
    <property type="entry name" value="Homoserine_dh"/>
    <property type="match status" value="1"/>
</dbReference>
<dbReference type="NCBIfam" id="NF004976">
    <property type="entry name" value="PRK06349.1"/>
    <property type="match status" value="1"/>
</dbReference>
<keyword evidence="9 15" id="KW-0521">NADP</keyword>
<comment type="pathway">
    <text evidence="3 16">Amino-acid biosynthesis; L-methionine biosynthesis via de novo pathway; L-homoserine from L-aspartate: step 3/3.</text>
</comment>
<comment type="pathway">
    <text evidence="2 16">Amino-acid biosynthesis; L-threonine biosynthesis; L-threonine from L-aspartate: step 3/5.</text>
</comment>
<keyword evidence="12 16" id="KW-0486">Methionine biosynthesis</keyword>
<evidence type="ECO:0000256" key="17">
    <source>
        <dbReference type="RuleBase" id="RU004171"/>
    </source>
</evidence>
<dbReference type="Proteomes" id="UP000318834">
    <property type="component" value="Unassembled WGS sequence"/>
</dbReference>
<evidence type="ECO:0000256" key="4">
    <source>
        <dbReference type="ARBA" id="ARBA00006753"/>
    </source>
</evidence>
<comment type="catalytic activity">
    <reaction evidence="13">
        <text>L-homoserine + NADP(+) = L-aspartate 4-semialdehyde + NADPH + H(+)</text>
        <dbReference type="Rhea" id="RHEA:15761"/>
        <dbReference type="ChEBI" id="CHEBI:15378"/>
        <dbReference type="ChEBI" id="CHEBI:57476"/>
        <dbReference type="ChEBI" id="CHEBI:57783"/>
        <dbReference type="ChEBI" id="CHEBI:58349"/>
        <dbReference type="ChEBI" id="CHEBI:537519"/>
        <dbReference type="EC" id="1.1.1.3"/>
    </reaction>
    <physiologicalReaction direction="right-to-left" evidence="13">
        <dbReference type="Rhea" id="RHEA:15763"/>
    </physiologicalReaction>
</comment>
<feature type="binding site" evidence="15">
    <location>
        <begin position="12"/>
        <end position="19"/>
    </location>
    <ligand>
        <name>NADP(+)</name>
        <dbReference type="ChEBI" id="CHEBI:58349"/>
    </ligand>
</feature>
<dbReference type="Pfam" id="PF03447">
    <property type="entry name" value="NAD_binding_3"/>
    <property type="match status" value="1"/>
</dbReference>
<reference evidence="19 20" key="1">
    <citation type="journal article" date="2019" name="Nat. Microbiol.">
        <title>Mediterranean grassland soil C-N compound turnover is dependent on rainfall and depth, and is mediated by genomically divergent microorganisms.</title>
        <authorList>
            <person name="Diamond S."/>
            <person name="Andeer P.F."/>
            <person name="Li Z."/>
            <person name="Crits-Christoph A."/>
            <person name="Burstein D."/>
            <person name="Anantharaman K."/>
            <person name="Lane K.R."/>
            <person name="Thomas B.C."/>
            <person name="Pan C."/>
            <person name="Northen T.R."/>
            <person name="Banfield J.F."/>
        </authorList>
    </citation>
    <scope>NUCLEOTIDE SEQUENCE [LARGE SCALE GENOMIC DNA]</scope>
    <source>
        <strain evidence="19">NP_8</strain>
    </source>
</reference>
<dbReference type="InterPro" id="IPR016204">
    <property type="entry name" value="HDH"/>
</dbReference>
<evidence type="ECO:0000256" key="5">
    <source>
        <dbReference type="ARBA" id="ARBA00013213"/>
    </source>
</evidence>
<name>A0A537IYH5_9BACT</name>
<evidence type="ECO:0000256" key="3">
    <source>
        <dbReference type="ARBA" id="ARBA00005062"/>
    </source>
</evidence>
<proteinExistence type="inferred from homology"/>
<dbReference type="Pfam" id="PF01842">
    <property type="entry name" value="ACT"/>
    <property type="match status" value="1"/>
</dbReference>
<dbReference type="GO" id="GO:0009086">
    <property type="term" value="P:methionine biosynthetic process"/>
    <property type="evidence" value="ECO:0007669"/>
    <property type="project" value="UniProtKB-KW"/>
</dbReference>
<accession>A0A537IYH5</accession>
<comment type="caution">
    <text evidence="19">The sequence shown here is derived from an EMBL/GenBank/DDBJ whole genome shotgun (WGS) entry which is preliminary data.</text>
</comment>
<evidence type="ECO:0000256" key="8">
    <source>
        <dbReference type="ARBA" id="ARBA00022697"/>
    </source>
</evidence>
<dbReference type="SUPFAM" id="SSF55021">
    <property type="entry name" value="ACT-like"/>
    <property type="match status" value="1"/>
</dbReference>
<comment type="similarity">
    <text evidence="4 17">Belongs to the homoserine dehydrogenase family.</text>
</comment>
<evidence type="ECO:0000256" key="10">
    <source>
        <dbReference type="ARBA" id="ARBA00023002"/>
    </source>
</evidence>
<comment type="cofactor">
    <cofactor evidence="1">
        <name>a metal cation</name>
        <dbReference type="ChEBI" id="CHEBI:25213"/>
    </cofactor>
</comment>
<dbReference type="EC" id="1.1.1.3" evidence="5 16"/>
<dbReference type="EMBL" id="VBAP01000024">
    <property type="protein sequence ID" value="TMI76374.1"/>
    <property type="molecule type" value="Genomic_DNA"/>
</dbReference>
<dbReference type="CDD" id="cd04881">
    <property type="entry name" value="ACT_HSDH-Hom"/>
    <property type="match status" value="1"/>
</dbReference>
<keyword evidence="7 16" id="KW-0028">Amino-acid biosynthesis</keyword>
<dbReference type="UniPathway" id="UPA00050">
    <property type="reaction ID" value="UER00063"/>
</dbReference>
<feature type="domain" description="ACT" evidence="18">
    <location>
        <begin position="352"/>
        <end position="430"/>
    </location>
</feature>
<dbReference type="SUPFAM" id="SSF55347">
    <property type="entry name" value="Glyceraldehyde-3-phosphate dehydrogenase-like, C-terminal domain"/>
    <property type="match status" value="1"/>
</dbReference>
<protein>
    <recommendedName>
        <fullName evidence="6 16">Homoserine dehydrogenase</fullName>
        <ecNumber evidence="5 16">1.1.1.3</ecNumber>
    </recommendedName>
</protein>
<evidence type="ECO:0000313" key="19">
    <source>
        <dbReference type="EMBL" id="TMI76374.1"/>
    </source>
</evidence>
<dbReference type="AlphaFoldDB" id="A0A537IYH5"/>
<dbReference type="InterPro" id="IPR045865">
    <property type="entry name" value="ACT-like_dom_sf"/>
</dbReference>
<evidence type="ECO:0000313" key="20">
    <source>
        <dbReference type="Proteomes" id="UP000318834"/>
    </source>
</evidence>
<dbReference type="PROSITE" id="PS51671">
    <property type="entry name" value="ACT"/>
    <property type="match status" value="1"/>
</dbReference>
<evidence type="ECO:0000256" key="7">
    <source>
        <dbReference type="ARBA" id="ARBA00022605"/>
    </source>
</evidence>
<dbReference type="InterPro" id="IPR019811">
    <property type="entry name" value="HDH_CS"/>
</dbReference>
<keyword evidence="10 16" id="KW-0560">Oxidoreductase</keyword>
<evidence type="ECO:0000256" key="13">
    <source>
        <dbReference type="ARBA" id="ARBA00048841"/>
    </source>
</evidence>
<evidence type="ECO:0000256" key="9">
    <source>
        <dbReference type="ARBA" id="ARBA00022857"/>
    </source>
</evidence>
<dbReference type="InterPro" id="IPR036291">
    <property type="entry name" value="NAD(P)-bd_dom_sf"/>
</dbReference>
<evidence type="ECO:0000256" key="11">
    <source>
        <dbReference type="ARBA" id="ARBA00023053"/>
    </source>
</evidence>
<dbReference type="GO" id="GO:0050661">
    <property type="term" value="F:NADP binding"/>
    <property type="evidence" value="ECO:0007669"/>
    <property type="project" value="InterPro"/>
</dbReference>